<dbReference type="GO" id="GO:0004674">
    <property type="term" value="F:protein serine/threonine kinase activity"/>
    <property type="evidence" value="ECO:0007669"/>
    <property type="project" value="UniProtKB-KW"/>
</dbReference>
<dbReference type="VEuPathDB" id="FungiDB:H310_08095"/>
<dbReference type="PROSITE" id="PS50011">
    <property type="entry name" value="PROTEIN_KINASE_DOM"/>
    <property type="match status" value="1"/>
</dbReference>
<keyword evidence="6" id="KW-0040">ANK repeat</keyword>
<dbReference type="PROSITE" id="PS00107">
    <property type="entry name" value="PROTEIN_KINASE_ATP"/>
    <property type="match status" value="1"/>
</dbReference>
<dbReference type="GO" id="GO:0005829">
    <property type="term" value="C:cytosol"/>
    <property type="evidence" value="ECO:0007669"/>
    <property type="project" value="TreeGrafter"/>
</dbReference>
<dbReference type="PROSITE" id="PS50297">
    <property type="entry name" value="ANK_REP_REGION"/>
    <property type="match status" value="2"/>
</dbReference>
<feature type="transmembrane region" description="Helical" evidence="9">
    <location>
        <begin position="891"/>
        <end position="913"/>
    </location>
</feature>
<evidence type="ECO:0000259" key="10">
    <source>
        <dbReference type="PROSITE" id="PS50011"/>
    </source>
</evidence>
<feature type="binding site" evidence="7">
    <location>
        <position position="442"/>
    </location>
    <ligand>
        <name>ATP</name>
        <dbReference type="ChEBI" id="CHEBI:30616"/>
    </ligand>
</feature>
<feature type="domain" description="RGS" evidence="11">
    <location>
        <begin position="1174"/>
        <end position="1290"/>
    </location>
</feature>
<dbReference type="SMART" id="SM00220">
    <property type="entry name" value="S_TKc"/>
    <property type="match status" value="1"/>
</dbReference>
<dbReference type="GO" id="GO:0000045">
    <property type="term" value="P:autophagosome assembly"/>
    <property type="evidence" value="ECO:0007669"/>
    <property type="project" value="TreeGrafter"/>
</dbReference>
<feature type="transmembrane region" description="Helical" evidence="9">
    <location>
        <begin position="1102"/>
        <end position="1120"/>
    </location>
</feature>
<dbReference type="PANTHER" id="PTHR24348">
    <property type="entry name" value="SERINE/THREONINE-PROTEIN KINASE UNC-51-RELATED"/>
    <property type="match status" value="1"/>
</dbReference>
<dbReference type="SUPFAM" id="SSF48403">
    <property type="entry name" value="Ankyrin repeat"/>
    <property type="match status" value="1"/>
</dbReference>
<evidence type="ECO:0000313" key="12">
    <source>
        <dbReference type="EMBL" id="RHY32496.1"/>
    </source>
</evidence>
<feature type="transmembrane region" description="Helical" evidence="9">
    <location>
        <begin position="1066"/>
        <end position="1090"/>
    </location>
</feature>
<keyword evidence="4" id="KW-0418">Kinase</keyword>
<proteinExistence type="predicted"/>
<evidence type="ECO:0000256" key="8">
    <source>
        <dbReference type="SAM" id="MobiDB-lite"/>
    </source>
</evidence>
<dbReference type="Pfam" id="PF12796">
    <property type="entry name" value="Ank_2"/>
    <property type="match status" value="2"/>
</dbReference>
<dbReference type="Proteomes" id="UP000285060">
    <property type="component" value="Unassembled WGS sequence"/>
</dbReference>
<evidence type="ECO:0000256" key="5">
    <source>
        <dbReference type="ARBA" id="ARBA00022840"/>
    </source>
</evidence>
<dbReference type="GO" id="GO:0005776">
    <property type="term" value="C:autophagosome"/>
    <property type="evidence" value="ECO:0007669"/>
    <property type="project" value="TreeGrafter"/>
</dbReference>
<dbReference type="PROSITE" id="PS50132">
    <property type="entry name" value="RGS"/>
    <property type="match status" value="1"/>
</dbReference>
<keyword evidence="3 7" id="KW-0547">Nucleotide-binding</keyword>
<dbReference type="VEuPathDB" id="FungiDB:H310_08096"/>
<evidence type="ECO:0000313" key="13">
    <source>
        <dbReference type="Proteomes" id="UP000285060"/>
    </source>
</evidence>
<dbReference type="InterPro" id="IPR008271">
    <property type="entry name" value="Ser/Thr_kinase_AS"/>
</dbReference>
<protein>
    <submittedName>
        <fullName evidence="12">Uncharacterized protein</fullName>
    </submittedName>
</protein>
<dbReference type="Gene3D" id="1.10.510.10">
    <property type="entry name" value="Transferase(Phosphotransferase) domain 1"/>
    <property type="match status" value="1"/>
</dbReference>
<evidence type="ECO:0000256" key="9">
    <source>
        <dbReference type="SAM" id="Phobius"/>
    </source>
</evidence>
<evidence type="ECO:0000259" key="11">
    <source>
        <dbReference type="PROSITE" id="PS50132"/>
    </source>
</evidence>
<feature type="repeat" description="ANK" evidence="6">
    <location>
        <begin position="333"/>
        <end position="365"/>
    </location>
</feature>
<dbReference type="GO" id="GO:0005524">
    <property type="term" value="F:ATP binding"/>
    <property type="evidence" value="ECO:0007669"/>
    <property type="project" value="UniProtKB-UniRule"/>
</dbReference>
<dbReference type="FunFam" id="3.30.200.20:FF:000003">
    <property type="entry name" value="Non-specific serine/threonine protein kinase"/>
    <property type="match status" value="1"/>
</dbReference>
<comment type="caution">
    <text evidence="12">The sequence shown here is derived from an EMBL/GenBank/DDBJ whole genome shotgun (WGS) entry which is preliminary data.</text>
</comment>
<feature type="domain" description="Protein kinase" evidence="10">
    <location>
        <begin position="413"/>
        <end position="711"/>
    </location>
</feature>
<organism evidence="12 13">
    <name type="scientific">Aphanomyces invadans</name>
    <dbReference type="NCBI Taxonomy" id="157072"/>
    <lineage>
        <taxon>Eukaryota</taxon>
        <taxon>Sar</taxon>
        <taxon>Stramenopiles</taxon>
        <taxon>Oomycota</taxon>
        <taxon>Saprolegniomycetes</taxon>
        <taxon>Saprolegniales</taxon>
        <taxon>Verrucalvaceae</taxon>
        <taxon>Aphanomyces</taxon>
    </lineage>
</organism>
<dbReference type="Gene3D" id="1.25.40.20">
    <property type="entry name" value="Ankyrin repeat-containing domain"/>
    <property type="match status" value="2"/>
</dbReference>
<dbReference type="Pfam" id="PF00615">
    <property type="entry name" value="RGS"/>
    <property type="match status" value="1"/>
</dbReference>
<keyword evidence="9" id="KW-0812">Transmembrane</keyword>
<evidence type="ECO:0000256" key="2">
    <source>
        <dbReference type="ARBA" id="ARBA00022679"/>
    </source>
</evidence>
<gene>
    <name evidence="12" type="ORF">DYB32_002517</name>
</gene>
<dbReference type="GO" id="GO:0010506">
    <property type="term" value="P:regulation of autophagy"/>
    <property type="evidence" value="ECO:0007669"/>
    <property type="project" value="InterPro"/>
</dbReference>
<feature type="compositionally biased region" description="Low complexity" evidence="8">
    <location>
        <begin position="748"/>
        <end position="771"/>
    </location>
</feature>
<dbReference type="SUPFAM" id="SSF56112">
    <property type="entry name" value="Protein kinase-like (PK-like)"/>
    <property type="match status" value="1"/>
</dbReference>
<keyword evidence="5 7" id="KW-0067">ATP-binding</keyword>
<feature type="transmembrane region" description="Helical" evidence="9">
    <location>
        <begin position="959"/>
        <end position="983"/>
    </location>
</feature>
<reference evidence="12 13" key="1">
    <citation type="submission" date="2018-08" db="EMBL/GenBank/DDBJ databases">
        <title>Aphanomyces genome sequencing and annotation.</title>
        <authorList>
            <person name="Minardi D."/>
            <person name="Oidtmann B."/>
            <person name="Van Der Giezen M."/>
            <person name="Studholme D.J."/>
        </authorList>
    </citation>
    <scope>NUCLEOTIDE SEQUENCE [LARGE SCALE GENOMIC DNA]</scope>
    <source>
        <strain evidence="12 13">NJM0002</strain>
    </source>
</reference>
<keyword evidence="9" id="KW-0472">Membrane</keyword>
<dbReference type="InterPro" id="IPR011009">
    <property type="entry name" value="Kinase-like_dom_sf"/>
</dbReference>
<dbReference type="SMART" id="SM00248">
    <property type="entry name" value="ANK"/>
    <property type="match status" value="5"/>
</dbReference>
<evidence type="ECO:0000256" key="1">
    <source>
        <dbReference type="ARBA" id="ARBA00022527"/>
    </source>
</evidence>
<sequence>MAAPSIFDFPESAFVDAAACGDLDHVNHLLASTSPFLTAEVINKVDKDGKSAFHYACLNDDANLLRILLADDRVDVRLVSRNGDSGFHMAALYSSLKALEVLHADGRLNVNAQNQYGETPLHLCAGSGDKSAHRTADLLLHFGADLTVTDKWGRGPKDVSHDNAENPIVETFNQYLSDRSRCSEEQAEAINKTTSSYRAKLEEERAVAALQAQTRPKMGMMMSLGGLKGVQLKKTETVVKAMFKADEGKVTGNASGATADADGRKALSKLIDFPGDLEAITRHVANVENVNPGGADSYGLTALHKFASWNKTDYIELILPALSPSELNAQCPEGKTALHYAVEMASVAAIKVLVAANIDRDIKDNKGRTVQDILDGATAIGNDSRGDDRPAAAPSLAFLFTKMEKKQAVVGDYVVTARIGSGSFAIVYKGYHKVTNVPVAVKAINKQKLNPKLLENLESEISIMRQINHPNIVKLYDIKKTEKHIYLMLEYCDGGDLQHFIKKQPNGVVSEDTARHFLRELADGLHVLWSLNLIHRDLKPQNLLLSEASATASLKIGTFNVLPLISTYRLPSHVSSASLVRTNPVDITPSSDLNASSPGVVVTPSQLKLHDSYRASMMQSYRRRSASSSTANLKASLLGANPPVASHHQPVSPDLVPISMSSLRINPFKSDTPPSTQSSSTEAALTMVTSTSAPASAATGGYRHLMASRRLELNLQVDTMLARVQAILGVVDLFMGPPADTNGGLVLSHPSGTSSISSSTNSSTHSSPASSFVGQDKSGSRHHAAASSPEHALLLAMTCMHLLHMVVAQEDAAAKQGWIKALLVQCIDKAEQCKQDMLEEKSAGSTTASVEDLLYGQVVRLGREAAVHEVLGQKVILSPLHRMSRYSAGPFGLYVVLVLFSCSMPIAIGVYLARSRYPSIRFSNPHQTAFCSSMASVLSVGGSCMLLDQHNVACGTFNAFLYVFVMVTLFGLALNQLTLVLTFNLTQHLVQHHADISDQSKAKSVVQIQRLRRLLQPRALVIKWAMGTLLWLLPPLALVDQDSVGRMQSLSVADCVEVPLNVAMNFVLLTLVAVFIASFGVLAHFLSKVIDNFGLRKRYQTMGRLLSVLFVLEAIALLFRETPWVTNYKVRYFILPIAGLVVVACQIVWPLLHSRRELPVHFTSAEDHSSKLAVLEDYLATPDGYAAFSAFARLEFSYENVVAWKAAYEFRMNGGGDAYSIYKAYMSVGAPMETNIPDVLRQHYHKIFSKDRKGQVVLGLETAIDHDPAVFDAFREAILKLMVLDTLPRFQHHALGKKYTEFTQVQAKDMLLNSVIHSIELPDNSVEMERSRMSVTTASYLSPD</sequence>
<dbReference type="PROSITE" id="PS50088">
    <property type="entry name" value="ANK_REPEAT"/>
    <property type="match status" value="2"/>
</dbReference>
<dbReference type="EMBL" id="QUSY01000133">
    <property type="protein sequence ID" value="RHY32496.1"/>
    <property type="molecule type" value="Genomic_DNA"/>
</dbReference>
<feature type="repeat" description="ANK" evidence="6">
    <location>
        <begin position="116"/>
        <end position="151"/>
    </location>
</feature>
<dbReference type="InterPro" id="IPR045269">
    <property type="entry name" value="Atg1-like"/>
</dbReference>
<dbReference type="InterPro" id="IPR044926">
    <property type="entry name" value="RGS_subdomain_2"/>
</dbReference>
<dbReference type="Gene3D" id="1.10.167.10">
    <property type="entry name" value="Regulator of G-protein Signalling 4, domain 2"/>
    <property type="match status" value="1"/>
</dbReference>
<dbReference type="InterPro" id="IPR017441">
    <property type="entry name" value="Protein_kinase_ATP_BS"/>
</dbReference>
<dbReference type="VEuPathDB" id="FungiDB:H310_02163"/>
<evidence type="ECO:0000256" key="7">
    <source>
        <dbReference type="PROSITE-ProRule" id="PRU10141"/>
    </source>
</evidence>
<accession>A0A3R7ACJ5</accession>
<dbReference type="InterPro" id="IPR036770">
    <property type="entry name" value="Ankyrin_rpt-contain_sf"/>
</dbReference>
<dbReference type="InterPro" id="IPR000719">
    <property type="entry name" value="Prot_kinase_dom"/>
</dbReference>
<dbReference type="InterPro" id="IPR036305">
    <property type="entry name" value="RGS_sf"/>
</dbReference>
<keyword evidence="2" id="KW-0808">Transferase</keyword>
<dbReference type="InterPro" id="IPR002110">
    <property type="entry name" value="Ankyrin_rpt"/>
</dbReference>
<dbReference type="InterPro" id="IPR016137">
    <property type="entry name" value="RGS"/>
</dbReference>
<dbReference type="PANTHER" id="PTHR24348:SF22">
    <property type="entry name" value="NON-SPECIFIC SERINE_THREONINE PROTEIN KINASE"/>
    <property type="match status" value="1"/>
</dbReference>
<dbReference type="GO" id="GO:0016020">
    <property type="term" value="C:membrane"/>
    <property type="evidence" value="ECO:0007669"/>
    <property type="project" value="TreeGrafter"/>
</dbReference>
<dbReference type="VEuPathDB" id="FungiDB:H310_02536"/>
<dbReference type="SMART" id="SM00315">
    <property type="entry name" value="RGS"/>
    <property type="match status" value="1"/>
</dbReference>
<evidence type="ECO:0000256" key="6">
    <source>
        <dbReference type="PROSITE-ProRule" id="PRU00023"/>
    </source>
</evidence>
<evidence type="ECO:0000256" key="4">
    <source>
        <dbReference type="ARBA" id="ARBA00022777"/>
    </source>
</evidence>
<name>A0A3R7ACJ5_9STRA</name>
<feature type="transmembrane region" description="Helical" evidence="9">
    <location>
        <begin position="1132"/>
        <end position="1152"/>
    </location>
</feature>
<dbReference type="GO" id="GO:0000407">
    <property type="term" value="C:phagophore assembly site"/>
    <property type="evidence" value="ECO:0007669"/>
    <property type="project" value="TreeGrafter"/>
</dbReference>
<keyword evidence="1" id="KW-0723">Serine/threonine-protein kinase</keyword>
<dbReference type="Pfam" id="PF00069">
    <property type="entry name" value="Pkinase"/>
    <property type="match status" value="1"/>
</dbReference>
<keyword evidence="13" id="KW-1185">Reference proteome</keyword>
<dbReference type="CDD" id="cd07440">
    <property type="entry name" value="RGS"/>
    <property type="match status" value="1"/>
</dbReference>
<feature type="region of interest" description="Disordered" evidence="8">
    <location>
        <begin position="745"/>
        <end position="785"/>
    </location>
</feature>
<dbReference type="PROSITE" id="PS00108">
    <property type="entry name" value="PROTEIN_KINASE_ST"/>
    <property type="match status" value="1"/>
</dbReference>
<dbReference type="SUPFAM" id="SSF48097">
    <property type="entry name" value="Regulator of G-protein signaling, RGS"/>
    <property type="match status" value="1"/>
</dbReference>
<evidence type="ECO:0000256" key="3">
    <source>
        <dbReference type="ARBA" id="ARBA00022741"/>
    </source>
</evidence>
<dbReference type="Pfam" id="PF00023">
    <property type="entry name" value="Ank"/>
    <property type="match status" value="1"/>
</dbReference>
<keyword evidence="9" id="KW-1133">Transmembrane helix</keyword>
<feature type="transmembrane region" description="Helical" evidence="9">
    <location>
        <begin position="1020"/>
        <end position="1039"/>
    </location>
</feature>